<feature type="region of interest" description="Disordered" evidence="1">
    <location>
        <begin position="1"/>
        <end position="26"/>
    </location>
</feature>
<evidence type="ECO:0000313" key="2">
    <source>
        <dbReference type="EMBL" id="KAF7305351.1"/>
    </source>
</evidence>
<name>A0A8H6SVC8_MYCCL</name>
<feature type="compositionally biased region" description="Acidic residues" evidence="1">
    <location>
        <begin position="278"/>
        <end position="288"/>
    </location>
</feature>
<gene>
    <name evidence="2" type="ORF">HMN09_00787000</name>
</gene>
<feature type="region of interest" description="Disordered" evidence="1">
    <location>
        <begin position="147"/>
        <end position="303"/>
    </location>
</feature>
<feature type="compositionally biased region" description="Low complexity" evidence="1">
    <location>
        <begin position="183"/>
        <end position="196"/>
    </location>
</feature>
<dbReference type="InterPro" id="IPR012337">
    <property type="entry name" value="RNaseH-like_sf"/>
</dbReference>
<sequence>MDRSRRAPVPARRLADGTNGEAPSAAHEKMLAAKPIRDLIKRIETSTERLPTTISEALRGGEIQRVLTEVEGPDGDVASTFNRRFDILYGEDCRDGQGRLANVQRGDFRLRLVVQYLKSIAWESGAVLIDIASVKLERLAKELDLLCPSNPVPATKPVTSKASASEASQAAASSGGDITKFFTPTPKESSSSASTAKAKEAATDIDEEDEGDEDYEDKRRRALSEEEEDDNLSEASEAPEGAREKSRKRKAIVIDGKRADKPKKRKKKKATEKVPDVEVIEVESSDEEDMRRQKTGARGPKNRSCQHFRDPIAVVIGGKWRWEFPCLHCPSSVSFARTVPKTKKFEDEPQQPNIGNLANHMRKHGGLNAPVPQDPARREIRGLLASLEEAEDPDWGADTYSDNKEMPVHYDPETDEELRAMESEETVDANRDEEDFEAPILEARSSELASLSTIKKFRLICIKICSSPQRRARFRKIAADKYGDEDHILADGTVGRKIASLMPICEVKHRWNYMQASIACAEVLEKMTLGYGSMGYTLLLTPDQWKLLKALGKVLEEFTQVTLQMSQAGTPTLPWVLPLYEDMLDHLKQCRDDLKLPFQIRTGTAAALGKLEHYYELAQKSQFNVVSTLLHPALGISHFVKMDAKYPSPSPTASETASSSTSTQRVEGALQG</sequence>
<feature type="region of interest" description="Disordered" evidence="1">
    <location>
        <begin position="647"/>
        <end position="672"/>
    </location>
</feature>
<dbReference type="EMBL" id="JACAZE010000010">
    <property type="protein sequence ID" value="KAF7305351.1"/>
    <property type="molecule type" value="Genomic_DNA"/>
</dbReference>
<protein>
    <submittedName>
        <fullName evidence="2">Uncharacterized protein</fullName>
    </submittedName>
</protein>
<accession>A0A8H6SVC8</accession>
<feature type="compositionally biased region" description="Acidic residues" evidence="1">
    <location>
        <begin position="203"/>
        <end position="215"/>
    </location>
</feature>
<evidence type="ECO:0000313" key="3">
    <source>
        <dbReference type="Proteomes" id="UP000613580"/>
    </source>
</evidence>
<dbReference type="SUPFAM" id="SSF53098">
    <property type="entry name" value="Ribonuclease H-like"/>
    <property type="match status" value="1"/>
</dbReference>
<reference evidence="2" key="1">
    <citation type="submission" date="2020-05" db="EMBL/GenBank/DDBJ databases">
        <title>Mycena genomes resolve the evolution of fungal bioluminescence.</title>
        <authorList>
            <person name="Tsai I.J."/>
        </authorList>
    </citation>
    <scope>NUCLEOTIDE SEQUENCE</scope>
    <source>
        <strain evidence="2">110903Hualien_Pintung</strain>
    </source>
</reference>
<proteinExistence type="predicted"/>
<evidence type="ECO:0000256" key="1">
    <source>
        <dbReference type="SAM" id="MobiDB-lite"/>
    </source>
</evidence>
<feature type="compositionally biased region" description="Low complexity" evidence="1">
    <location>
        <begin position="160"/>
        <end position="174"/>
    </location>
</feature>
<dbReference type="OrthoDB" id="3264316at2759"/>
<dbReference type="AlphaFoldDB" id="A0A8H6SVC8"/>
<dbReference type="Proteomes" id="UP000613580">
    <property type="component" value="Unassembled WGS sequence"/>
</dbReference>
<comment type="caution">
    <text evidence="2">The sequence shown here is derived from an EMBL/GenBank/DDBJ whole genome shotgun (WGS) entry which is preliminary data.</text>
</comment>
<keyword evidence="3" id="KW-1185">Reference proteome</keyword>
<organism evidence="2 3">
    <name type="scientific">Mycena chlorophos</name>
    <name type="common">Agaric fungus</name>
    <name type="synonym">Agaricus chlorophos</name>
    <dbReference type="NCBI Taxonomy" id="658473"/>
    <lineage>
        <taxon>Eukaryota</taxon>
        <taxon>Fungi</taxon>
        <taxon>Dikarya</taxon>
        <taxon>Basidiomycota</taxon>
        <taxon>Agaricomycotina</taxon>
        <taxon>Agaricomycetes</taxon>
        <taxon>Agaricomycetidae</taxon>
        <taxon>Agaricales</taxon>
        <taxon>Marasmiineae</taxon>
        <taxon>Mycenaceae</taxon>
        <taxon>Mycena</taxon>
    </lineage>
</organism>
<feature type="compositionally biased region" description="Low complexity" evidence="1">
    <location>
        <begin position="651"/>
        <end position="663"/>
    </location>
</feature>
<feature type="compositionally biased region" description="Basic residues" evidence="1">
    <location>
        <begin position="260"/>
        <end position="270"/>
    </location>
</feature>